<dbReference type="OrthoDB" id="43980at2"/>
<keyword evidence="3" id="KW-1185">Reference proteome</keyword>
<gene>
    <name evidence="2" type="ORF">CFK40_19050</name>
</gene>
<sequence length="239" mass="27710">MDEKKRLLPVEAAEQFVDRFFPKSLGAVLGGSVVRGEETSTSDLDIVVIDNTIKYAYRESLIEFGWPIEVFVHTMTSYKKFFEIDYKRARPSLQRMISEGVILKDTGVIELIKKEANEILDKGPEKWTEEIIRQKRYFITDALDDFIGSTNRSEQIFIVNYLAEAVHEFTLRTNGHWIGSSKWIVRALRQYDENVAEEFVEAFDAFYKNNEKEKIIKLVHTTLKPFGGRLFEGFSMGKD</sequence>
<dbReference type="GO" id="GO:0016779">
    <property type="term" value="F:nucleotidyltransferase activity"/>
    <property type="evidence" value="ECO:0007669"/>
    <property type="project" value="InterPro"/>
</dbReference>
<dbReference type="Proteomes" id="UP000204391">
    <property type="component" value="Chromosome"/>
</dbReference>
<reference evidence="2 3" key="1">
    <citation type="journal article" date="2003" name="Int. J. Syst. Evol. Microbiol.">
        <title>Virgibacillus carmonensis sp. nov., Virgibacillus necropolis sp. nov. and Virgibacillus picturae sp. nov., three novel species isolated from deteriorated mural paintings, transfer of the species of the genus salibacillus to Virgibacillus, as Virgibacillus marismortui comb. nov. and Virgibacillus salexigens comb. nov., and emended description of the genus Virgibacillus.</title>
        <authorList>
            <person name="Heyrman J."/>
            <person name="Logan N.A."/>
            <person name="Busse H.J."/>
            <person name="Balcaen A."/>
            <person name="Lebbe L."/>
            <person name="Rodriguez-Diaz M."/>
            <person name="Swings J."/>
            <person name="De Vos P."/>
        </authorList>
    </citation>
    <scope>NUCLEOTIDE SEQUENCE [LARGE SCALE GENOMIC DNA]</scope>
    <source>
        <strain evidence="2 3">LMG 19488</strain>
    </source>
</reference>
<proteinExistence type="predicted"/>
<name>A0A221MH52_9BACI</name>
<dbReference type="InterPro" id="IPR002934">
    <property type="entry name" value="Polymerase_NTP_transf_dom"/>
</dbReference>
<dbReference type="InterPro" id="IPR043519">
    <property type="entry name" value="NT_sf"/>
</dbReference>
<keyword evidence="2" id="KW-0808">Transferase</keyword>
<feature type="domain" description="Polymerase nucleotidyl transferase" evidence="1">
    <location>
        <begin position="14"/>
        <end position="55"/>
    </location>
</feature>
<dbReference type="RefSeq" id="WP_089533955.1">
    <property type="nucleotide sequence ID" value="NZ_CP022437.1"/>
</dbReference>
<dbReference type="Pfam" id="PF01909">
    <property type="entry name" value="NTP_transf_2"/>
    <property type="match status" value="1"/>
</dbReference>
<organism evidence="2 3">
    <name type="scientific">Virgibacillus necropolis</name>
    <dbReference type="NCBI Taxonomy" id="163877"/>
    <lineage>
        <taxon>Bacteria</taxon>
        <taxon>Bacillati</taxon>
        <taxon>Bacillota</taxon>
        <taxon>Bacilli</taxon>
        <taxon>Bacillales</taxon>
        <taxon>Bacillaceae</taxon>
        <taxon>Virgibacillus</taxon>
    </lineage>
</organism>
<evidence type="ECO:0000313" key="2">
    <source>
        <dbReference type="EMBL" id="ASN06960.1"/>
    </source>
</evidence>
<dbReference type="SUPFAM" id="SSF81301">
    <property type="entry name" value="Nucleotidyltransferase"/>
    <property type="match status" value="1"/>
</dbReference>
<evidence type="ECO:0000313" key="3">
    <source>
        <dbReference type="Proteomes" id="UP000204391"/>
    </source>
</evidence>
<dbReference type="AlphaFoldDB" id="A0A221MH52"/>
<dbReference type="Gene3D" id="3.30.460.10">
    <property type="entry name" value="Beta Polymerase, domain 2"/>
    <property type="match status" value="1"/>
</dbReference>
<dbReference type="KEGG" id="vne:CFK40_19050"/>
<accession>A0A221MH52</accession>
<dbReference type="CDD" id="cd05403">
    <property type="entry name" value="NT_KNTase_like"/>
    <property type="match status" value="1"/>
</dbReference>
<evidence type="ECO:0000259" key="1">
    <source>
        <dbReference type="Pfam" id="PF01909"/>
    </source>
</evidence>
<dbReference type="EMBL" id="CP022437">
    <property type="protein sequence ID" value="ASN06960.1"/>
    <property type="molecule type" value="Genomic_DNA"/>
</dbReference>
<protein>
    <submittedName>
        <fullName evidence="2">Nucleotidyltransferase</fullName>
    </submittedName>
</protein>